<reference evidence="1 2" key="1">
    <citation type="submission" date="2024-09" db="EMBL/GenBank/DDBJ databases">
        <title>Chromosome-scale assembly of Riccia sorocarpa.</title>
        <authorList>
            <person name="Paukszto L."/>
        </authorList>
    </citation>
    <scope>NUCLEOTIDE SEQUENCE [LARGE SCALE GENOMIC DNA]</scope>
    <source>
        <strain evidence="1">LP-2024</strain>
        <tissue evidence="1">Aerial parts of the thallus</tissue>
    </source>
</reference>
<dbReference type="EMBL" id="JBJQOH010000006">
    <property type="protein sequence ID" value="KAL3686087.1"/>
    <property type="molecule type" value="Genomic_DNA"/>
</dbReference>
<dbReference type="AlphaFoldDB" id="A0ABD3H3J8"/>
<gene>
    <name evidence="1" type="ORF">R1sor_004109</name>
</gene>
<accession>A0ABD3H3J8</accession>
<dbReference type="Proteomes" id="UP001633002">
    <property type="component" value="Unassembled WGS sequence"/>
</dbReference>
<keyword evidence="2" id="KW-1185">Reference proteome</keyword>
<name>A0ABD3H3J8_9MARC</name>
<protein>
    <recommendedName>
        <fullName evidence="3">Ribosomal protein S1</fullName>
    </recommendedName>
</protein>
<proteinExistence type="predicted"/>
<evidence type="ECO:0000313" key="1">
    <source>
        <dbReference type="EMBL" id="KAL3686087.1"/>
    </source>
</evidence>
<comment type="caution">
    <text evidence="1">The sequence shown here is derived from an EMBL/GenBank/DDBJ whole genome shotgun (WGS) entry which is preliminary data.</text>
</comment>
<sequence length="256" mass="29351">MIPFAIDDLPHCGRTDVFEGRILNVYGNIDLGSSKALFLYFDMVDRGMTKTITCTVQLDRNVKDGDKLVRVWIPRIAVDKHVRLQYFGQKDINPGRGIKTQAHRGDFERMIVIDADISMEVINPWVPQPIFKFIPFKGLRKAMHRLNEQWSSTDVSVVVISIKDITEGDRFEICVADGHNDDSLTHLDPQTIVEEYDDDFKREVLFELIEEIRVSGIFSFNKFGDFVGFDELSNFNSQCATFFVQDSHHIIVVSIS</sequence>
<evidence type="ECO:0008006" key="3">
    <source>
        <dbReference type="Google" id="ProtNLM"/>
    </source>
</evidence>
<evidence type="ECO:0000313" key="2">
    <source>
        <dbReference type="Proteomes" id="UP001633002"/>
    </source>
</evidence>
<organism evidence="1 2">
    <name type="scientific">Riccia sorocarpa</name>
    <dbReference type="NCBI Taxonomy" id="122646"/>
    <lineage>
        <taxon>Eukaryota</taxon>
        <taxon>Viridiplantae</taxon>
        <taxon>Streptophyta</taxon>
        <taxon>Embryophyta</taxon>
        <taxon>Marchantiophyta</taxon>
        <taxon>Marchantiopsida</taxon>
        <taxon>Marchantiidae</taxon>
        <taxon>Marchantiales</taxon>
        <taxon>Ricciaceae</taxon>
        <taxon>Riccia</taxon>
    </lineage>
</organism>